<reference evidence="1" key="1">
    <citation type="submission" date="2021-03" db="EMBL/GenBank/DDBJ databases">
        <title>Draft genome sequence of rust myrtle Austropuccinia psidii MF-1, a brazilian biotype.</title>
        <authorList>
            <person name="Quecine M.C."/>
            <person name="Pachon D.M.R."/>
            <person name="Bonatelli M.L."/>
            <person name="Correr F.H."/>
            <person name="Franceschini L.M."/>
            <person name="Leite T.F."/>
            <person name="Margarido G.R.A."/>
            <person name="Almeida C.A."/>
            <person name="Ferrarezi J.A."/>
            <person name="Labate C.A."/>
        </authorList>
    </citation>
    <scope>NUCLEOTIDE SEQUENCE</scope>
    <source>
        <strain evidence="1">MF-1</strain>
    </source>
</reference>
<dbReference type="AlphaFoldDB" id="A0A9Q3PNT0"/>
<dbReference type="EMBL" id="AVOT02083064">
    <property type="protein sequence ID" value="MBW0568668.1"/>
    <property type="molecule type" value="Genomic_DNA"/>
</dbReference>
<gene>
    <name evidence="1" type="ORF">O181_108383</name>
</gene>
<sequence>MYAWQVIWGIALESGLFDGQSKFYATSHNQVFLGGRLPWKANSQNLACAIAYYGKMTTCGDMNYHIAIEHDITKCKRPAKPKIARER</sequence>
<evidence type="ECO:0000313" key="1">
    <source>
        <dbReference type="EMBL" id="MBW0568668.1"/>
    </source>
</evidence>
<accession>A0A9Q3PNT0</accession>
<evidence type="ECO:0000313" key="2">
    <source>
        <dbReference type="Proteomes" id="UP000765509"/>
    </source>
</evidence>
<dbReference type="Proteomes" id="UP000765509">
    <property type="component" value="Unassembled WGS sequence"/>
</dbReference>
<proteinExistence type="predicted"/>
<keyword evidence="2" id="KW-1185">Reference proteome</keyword>
<name>A0A9Q3PNT0_9BASI</name>
<comment type="caution">
    <text evidence="1">The sequence shown here is derived from an EMBL/GenBank/DDBJ whole genome shotgun (WGS) entry which is preliminary data.</text>
</comment>
<organism evidence="1 2">
    <name type="scientific">Austropuccinia psidii MF-1</name>
    <dbReference type="NCBI Taxonomy" id="1389203"/>
    <lineage>
        <taxon>Eukaryota</taxon>
        <taxon>Fungi</taxon>
        <taxon>Dikarya</taxon>
        <taxon>Basidiomycota</taxon>
        <taxon>Pucciniomycotina</taxon>
        <taxon>Pucciniomycetes</taxon>
        <taxon>Pucciniales</taxon>
        <taxon>Sphaerophragmiaceae</taxon>
        <taxon>Austropuccinia</taxon>
    </lineage>
</organism>
<protein>
    <submittedName>
        <fullName evidence="1">Uncharacterized protein</fullName>
    </submittedName>
</protein>